<dbReference type="InterPro" id="IPR036136">
    <property type="entry name" value="Nit/Sulf_reduc_fer-like_dom_sf"/>
</dbReference>
<dbReference type="InterPro" id="IPR051329">
    <property type="entry name" value="NIR_SIR_4Fe-4S"/>
</dbReference>
<keyword evidence="6" id="KW-0411">Iron-sulfur</keyword>
<proteinExistence type="predicted"/>
<accession>A0A1E2VCM6</accession>
<dbReference type="GO" id="GO:0046872">
    <property type="term" value="F:metal ion binding"/>
    <property type="evidence" value="ECO:0007669"/>
    <property type="project" value="UniProtKB-KW"/>
</dbReference>
<feature type="domain" description="Nitrite/Sulfite reductase ferredoxin-like" evidence="7">
    <location>
        <begin position="13"/>
        <end position="80"/>
    </location>
</feature>
<evidence type="ECO:0000256" key="3">
    <source>
        <dbReference type="ARBA" id="ARBA00022723"/>
    </source>
</evidence>
<evidence type="ECO:0000256" key="5">
    <source>
        <dbReference type="ARBA" id="ARBA00023004"/>
    </source>
</evidence>
<dbReference type="STRING" id="197479.BFW38_14780"/>
<dbReference type="RefSeq" id="WP_068999586.1">
    <property type="nucleotide sequence ID" value="NZ_MDTQ01000001.1"/>
</dbReference>
<keyword evidence="1" id="KW-0004">4Fe-4S</keyword>
<dbReference type="SUPFAM" id="SSF56014">
    <property type="entry name" value="Nitrite and sulphite reductase 4Fe-4S domain-like"/>
    <property type="match status" value="1"/>
</dbReference>
<keyword evidence="5" id="KW-0408">Iron</keyword>
<evidence type="ECO:0000313" key="9">
    <source>
        <dbReference type="Proteomes" id="UP000094291"/>
    </source>
</evidence>
<evidence type="ECO:0000259" key="7">
    <source>
        <dbReference type="Pfam" id="PF03460"/>
    </source>
</evidence>
<dbReference type="PANTHER" id="PTHR32439:SF9">
    <property type="entry name" value="BLR3264 PROTEIN"/>
    <property type="match status" value="1"/>
</dbReference>
<dbReference type="InterPro" id="IPR005117">
    <property type="entry name" value="NiRdtase/SiRdtase_haem-b_fer"/>
</dbReference>
<dbReference type="AlphaFoldDB" id="A0A1E2VCM6"/>
<keyword evidence="4" id="KW-0560">Oxidoreductase</keyword>
<sequence>MAEVRGWCPGAWHPMASGDGLVVRIRPRLGRLSVAQGLALCEAAERYADGMLNLTNRANIQLRGVAEADWPKLMVALQAAELVDDDPALESRRNLLVTPNWHTDDWTQPLHQALCEQLSTWPVLPAKVGLALDTGPEALLQQASADIRLELTQAGQLLVRVSGHTQGTVVASVDEAVVLVGRLLAWFASVRQQQSPPVGRFSRLRAALPAWAPVEQAPRAAAAPWVVGADSLKTAGSGTLSCPGILYGAAWGRAPAASVAALLSVHKASLADASTDETSTVEGLRVTPWRQLWVEGVLPQHLPGLILDPADPRLTSDACPGAPYCPQAHIETQPLAAELAVALGGDVHVSGCEKGCARPSAAAYCVVGEAAGYRLIEQGRASDSGQGPFSLDALWQRLSSRC</sequence>
<dbReference type="SUPFAM" id="SSF55124">
    <property type="entry name" value="Nitrite/Sulfite reductase N-terminal domain-like"/>
    <property type="match status" value="1"/>
</dbReference>
<evidence type="ECO:0000256" key="2">
    <source>
        <dbReference type="ARBA" id="ARBA00022617"/>
    </source>
</evidence>
<dbReference type="Proteomes" id="UP000094291">
    <property type="component" value="Unassembled WGS sequence"/>
</dbReference>
<dbReference type="Gene3D" id="3.30.413.10">
    <property type="entry name" value="Sulfite Reductase Hemoprotein, domain 1"/>
    <property type="match status" value="2"/>
</dbReference>
<evidence type="ECO:0000256" key="6">
    <source>
        <dbReference type="ARBA" id="ARBA00023014"/>
    </source>
</evidence>
<dbReference type="InterPro" id="IPR045854">
    <property type="entry name" value="NO2/SO3_Rdtase_4Fe4S_sf"/>
</dbReference>
<dbReference type="Pfam" id="PF03460">
    <property type="entry name" value="NIR_SIR_ferr"/>
    <property type="match status" value="1"/>
</dbReference>
<reference evidence="8 9" key="1">
    <citation type="submission" date="2016-08" db="EMBL/GenBank/DDBJ databases">
        <authorList>
            <person name="Seilhamer J.J."/>
        </authorList>
    </citation>
    <scope>NUCLEOTIDE SEQUENCE [LARGE SCALE GENOMIC DNA]</scope>
    <source>
        <strain evidence="8 9">PH27A</strain>
    </source>
</reference>
<keyword evidence="3" id="KW-0479">Metal-binding</keyword>
<dbReference type="Gene3D" id="3.90.480.10">
    <property type="entry name" value="Sulfite Reductase Hemoprotein,Domain 2"/>
    <property type="match status" value="1"/>
</dbReference>
<dbReference type="EMBL" id="MDTQ01000001">
    <property type="protein sequence ID" value="ODC04602.1"/>
    <property type="molecule type" value="Genomic_DNA"/>
</dbReference>
<protein>
    <recommendedName>
        <fullName evidence="7">Nitrite/Sulfite reductase ferredoxin-like domain-containing protein</fullName>
    </recommendedName>
</protein>
<dbReference type="PANTHER" id="PTHR32439">
    <property type="entry name" value="FERREDOXIN--NITRITE REDUCTASE, CHLOROPLASTIC"/>
    <property type="match status" value="1"/>
</dbReference>
<dbReference type="OrthoDB" id="7459360at2"/>
<keyword evidence="2" id="KW-0349">Heme</keyword>
<evidence type="ECO:0000313" key="8">
    <source>
        <dbReference type="EMBL" id="ODC04602.1"/>
    </source>
</evidence>
<name>A0A1E2VCM6_9GAMM</name>
<keyword evidence="9" id="KW-1185">Reference proteome</keyword>
<evidence type="ECO:0000256" key="4">
    <source>
        <dbReference type="ARBA" id="ARBA00023002"/>
    </source>
</evidence>
<dbReference type="GO" id="GO:0051539">
    <property type="term" value="F:4 iron, 4 sulfur cluster binding"/>
    <property type="evidence" value="ECO:0007669"/>
    <property type="project" value="UniProtKB-KW"/>
</dbReference>
<dbReference type="GO" id="GO:0016491">
    <property type="term" value="F:oxidoreductase activity"/>
    <property type="evidence" value="ECO:0007669"/>
    <property type="project" value="UniProtKB-KW"/>
</dbReference>
<gene>
    <name evidence="8" type="ORF">BFW38_14780</name>
</gene>
<evidence type="ECO:0000256" key="1">
    <source>
        <dbReference type="ARBA" id="ARBA00022485"/>
    </source>
</evidence>
<organism evidence="8 9">
    <name type="scientific">Terasakiispira papahanaumokuakeensis</name>
    <dbReference type="NCBI Taxonomy" id="197479"/>
    <lineage>
        <taxon>Bacteria</taxon>
        <taxon>Pseudomonadati</taxon>
        <taxon>Pseudomonadota</taxon>
        <taxon>Gammaproteobacteria</taxon>
        <taxon>Oceanospirillales</taxon>
        <taxon>Terasakiispira</taxon>
    </lineage>
</organism>
<comment type="caution">
    <text evidence="8">The sequence shown here is derived from an EMBL/GenBank/DDBJ whole genome shotgun (WGS) entry which is preliminary data.</text>
</comment>